<dbReference type="PANTHER" id="PTHR37984:SF11">
    <property type="entry name" value="INTEGRASE CATALYTIC DOMAIN-CONTAINING PROTEIN"/>
    <property type="match status" value="1"/>
</dbReference>
<protein>
    <recommendedName>
        <fullName evidence="7">Integrase catalytic domain-containing protein</fullName>
    </recommendedName>
</protein>
<evidence type="ECO:0000313" key="8">
    <source>
        <dbReference type="EMBL" id="KAK2149695.1"/>
    </source>
</evidence>
<accession>A0AAD9MY31</accession>
<dbReference type="GO" id="GO:0016787">
    <property type="term" value="F:hydrolase activity"/>
    <property type="evidence" value="ECO:0007669"/>
    <property type="project" value="UniProtKB-KW"/>
</dbReference>
<keyword evidence="4" id="KW-0255">Endonuclease</keyword>
<dbReference type="PROSITE" id="PS50994">
    <property type="entry name" value="INTEGRASE"/>
    <property type="match status" value="1"/>
</dbReference>
<dbReference type="SUPFAM" id="SSF53098">
    <property type="entry name" value="Ribonuclease H-like"/>
    <property type="match status" value="1"/>
</dbReference>
<dbReference type="Pfam" id="PF17917">
    <property type="entry name" value="RT_RNaseH"/>
    <property type="match status" value="1"/>
</dbReference>
<reference evidence="8" key="1">
    <citation type="journal article" date="2023" name="Mol. Biol. Evol.">
        <title>Third-Generation Sequencing Reveals the Adaptive Role of the Epigenome in Three Deep-Sea Polychaetes.</title>
        <authorList>
            <person name="Perez M."/>
            <person name="Aroh O."/>
            <person name="Sun Y."/>
            <person name="Lan Y."/>
            <person name="Juniper S.K."/>
            <person name="Young C.R."/>
            <person name="Angers B."/>
            <person name="Qian P.Y."/>
        </authorList>
    </citation>
    <scope>NUCLEOTIDE SEQUENCE</scope>
    <source>
        <strain evidence="8">P08H-3</strain>
    </source>
</reference>
<evidence type="ECO:0000256" key="2">
    <source>
        <dbReference type="ARBA" id="ARBA00022695"/>
    </source>
</evidence>
<name>A0AAD9MY31_9ANNE</name>
<proteinExistence type="predicted"/>
<dbReference type="Pfam" id="PF17921">
    <property type="entry name" value="Integrase_H2C2"/>
    <property type="match status" value="1"/>
</dbReference>
<evidence type="ECO:0000259" key="7">
    <source>
        <dbReference type="PROSITE" id="PS50994"/>
    </source>
</evidence>
<keyword evidence="6" id="KW-0695">RNA-directed DNA polymerase</keyword>
<evidence type="ECO:0000256" key="5">
    <source>
        <dbReference type="ARBA" id="ARBA00022801"/>
    </source>
</evidence>
<keyword evidence="9" id="KW-1185">Reference proteome</keyword>
<dbReference type="Pfam" id="PF00665">
    <property type="entry name" value="rve"/>
    <property type="match status" value="1"/>
</dbReference>
<dbReference type="GO" id="GO:0015074">
    <property type="term" value="P:DNA integration"/>
    <property type="evidence" value="ECO:0007669"/>
    <property type="project" value="InterPro"/>
</dbReference>
<gene>
    <name evidence="8" type="ORF">LSH36_441g00020</name>
</gene>
<comment type="caution">
    <text evidence="8">The sequence shown here is derived from an EMBL/GenBank/DDBJ whole genome shotgun (WGS) entry which is preliminary data.</text>
</comment>
<organism evidence="8 9">
    <name type="scientific">Paralvinella palmiformis</name>
    <dbReference type="NCBI Taxonomy" id="53620"/>
    <lineage>
        <taxon>Eukaryota</taxon>
        <taxon>Metazoa</taxon>
        <taxon>Spiralia</taxon>
        <taxon>Lophotrochozoa</taxon>
        <taxon>Annelida</taxon>
        <taxon>Polychaeta</taxon>
        <taxon>Sedentaria</taxon>
        <taxon>Canalipalpata</taxon>
        <taxon>Terebellida</taxon>
        <taxon>Terebelliformia</taxon>
        <taxon>Alvinellidae</taxon>
        <taxon>Paralvinella</taxon>
    </lineage>
</organism>
<dbReference type="GO" id="GO:0003676">
    <property type="term" value="F:nucleic acid binding"/>
    <property type="evidence" value="ECO:0007669"/>
    <property type="project" value="InterPro"/>
</dbReference>
<dbReference type="PANTHER" id="PTHR37984">
    <property type="entry name" value="PROTEIN CBG26694"/>
    <property type="match status" value="1"/>
</dbReference>
<dbReference type="GO" id="GO:0003964">
    <property type="term" value="F:RNA-directed DNA polymerase activity"/>
    <property type="evidence" value="ECO:0007669"/>
    <property type="project" value="UniProtKB-KW"/>
</dbReference>
<dbReference type="InterPro" id="IPR001584">
    <property type="entry name" value="Integrase_cat-core"/>
</dbReference>
<dbReference type="Gene3D" id="3.30.420.10">
    <property type="entry name" value="Ribonuclease H-like superfamily/Ribonuclease H"/>
    <property type="match status" value="1"/>
</dbReference>
<keyword evidence="1" id="KW-0808">Transferase</keyword>
<dbReference type="InterPro" id="IPR043128">
    <property type="entry name" value="Rev_trsase/Diguanyl_cyclase"/>
</dbReference>
<sequence>MFSKVDLNAGYHQLELEVGSRYITTHNGLFQYKRLNFRILCAAEIFQNTIADTFKGTPGVVNAYFDVTKEIEIFIDASLAGIGAILAHRTSGQPDKAVALASRALTETEQRYSQFEQEALVVFWAIMLFHLYVHGSEFMVITDHRPLEPLFNRTLSKSPTRIERCILRVQAYHFIVEYRSRKQNPADYLSRHPLHPAVKTSREESFTEDYVNFVLDGAIPKALTVEEILADTEADVVIQLCCKSIETGRWHEHLTYAKSVGMNTFESLIALFKVRDNLTVTRDGMLLKNTRIVIPSLLADHVVSIAHDTHQGITKTKAVLRENVWFSGMDQLVDKKVSFCVVCQAAVVDTRKEPLRMSELPRAPWAEVSIDFAEPDAGQYLLVVIDDYSRYPVVEVVKSTSATCVMPKLDRMFSMFGIPEVVKLDNGPSFNSEQFKQFSEYLGFHHRRITPYWTRANGQAGRFIRTLKHQRTTGKPLKQGLYTFIRNYRATPHTSTKIAPATALFGRAIRVRLPEVVITPSNDEIIRTHDKTVKMRMKRYNKDQGKPPLDIGDHVMESVRRNIDCKDAINKHVEGAMRK</sequence>
<dbReference type="CDD" id="cd09274">
    <property type="entry name" value="RNase_HI_RT_Ty3"/>
    <property type="match status" value="1"/>
</dbReference>
<dbReference type="AlphaFoldDB" id="A0AAD9MY31"/>
<dbReference type="Gene3D" id="1.10.340.70">
    <property type="match status" value="1"/>
</dbReference>
<keyword evidence="3" id="KW-0540">Nuclease</keyword>
<dbReference type="InterPro" id="IPR043502">
    <property type="entry name" value="DNA/RNA_pol_sf"/>
</dbReference>
<dbReference type="InterPro" id="IPR050951">
    <property type="entry name" value="Retrovirus_Pol_polyprotein"/>
</dbReference>
<evidence type="ECO:0000256" key="1">
    <source>
        <dbReference type="ARBA" id="ARBA00022679"/>
    </source>
</evidence>
<evidence type="ECO:0000313" key="9">
    <source>
        <dbReference type="Proteomes" id="UP001208570"/>
    </source>
</evidence>
<evidence type="ECO:0000256" key="3">
    <source>
        <dbReference type="ARBA" id="ARBA00022722"/>
    </source>
</evidence>
<dbReference type="InterPro" id="IPR036397">
    <property type="entry name" value="RNaseH_sf"/>
</dbReference>
<dbReference type="InterPro" id="IPR041373">
    <property type="entry name" value="RT_RNaseH"/>
</dbReference>
<dbReference type="GO" id="GO:0004519">
    <property type="term" value="F:endonuclease activity"/>
    <property type="evidence" value="ECO:0007669"/>
    <property type="project" value="UniProtKB-KW"/>
</dbReference>
<dbReference type="Gene3D" id="3.30.70.270">
    <property type="match status" value="1"/>
</dbReference>
<dbReference type="Gene3D" id="3.10.10.10">
    <property type="entry name" value="HIV Type 1 Reverse Transcriptase, subunit A, domain 1"/>
    <property type="match status" value="1"/>
</dbReference>
<dbReference type="InterPro" id="IPR041588">
    <property type="entry name" value="Integrase_H2C2"/>
</dbReference>
<dbReference type="FunFam" id="1.10.340.70:FF:000004">
    <property type="entry name" value="Retrovirus-related Pol polyprotein from transposon 297-like Protein"/>
    <property type="match status" value="1"/>
</dbReference>
<feature type="domain" description="Integrase catalytic" evidence="7">
    <location>
        <begin position="360"/>
        <end position="528"/>
    </location>
</feature>
<dbReference type="InterPro" id="IPR012337">
    <property type="entry name" value="RNaseH-like_sf"/>
</dbReference>
<keyword evidence="2" id="KW-0548">Nucleotidyltransferase</keyword>
<dbReference type="EMBL" id="JAODUP010000441">
    <property type="protein sequence ID" value="KAK2149695.1"/>
    <property type="molecule type" value="Genomic_DNA"/>
</dbReference>
<keyword evidence="5" id="KW-0378">Hydrolase</keyword>
<dbReference type="SUPFAM" id="SSF56672">
    <property type="entry name" value="DNA/RNA polymerases"/>
    <property type="match status" value="1"/>
</dbReference>
<evidence type="ECO:0000256" key="6">
    <source>
        <dbReference type="ARBA" id="ARBA00022918"/>
    </source>
</evidence>
<evidence type="ECO:0000256" key="4">
    <source>
        <dbReference type="ARBA" id="ARBA00022759"/>
    </source>
</evidence>
<dbReference type="Proteomes" id="UP001208570">
    <property type="component" value="Unassembled WGS sequence"/>
</dbReference>
<dbReference type="FunFam" id="3.30.420.10:FF:000063">
    <property type="entry name" value="Retrovirus-related Pol polyprotein from transposon 297-like Protein"/>
    <property type="match status" value="1"/>
</dbReference>